<reference evidence="2" key="1">
    <citation type="journal article" date="2022" name="bioRxiv">
        <title>Sequencing and chromosome-scale assembly of the giantPleurodeles waltlgenome.</title>
        <authorList>
            <person name="Brown T."/>
            <person name="Elewa A."/>
            <person name="Iarovenko S."/>
            <person name="Subramanian E."/>
            <person name="Araus A.J."/>
            <person name="Petzold A."/>
            <person name="Susuki M."/>
            <person name="Suzuki K.-i.T."/>
            <person name="Hayashi T."/>
            <person name="Toyoda A."/>
            <person name="Oliveira C."/>
            <person name="Osipova E."/>
            <person name="Leigh N.D."/>
            <person name="Simon A."/>
            <person name="Yun M.H."/>
        </authorList>
    </citation>
    <scope>NUCLEOTIDE SEQUENCE</scope>
    <source>
        <strain evidence="2">20211129_DDA</strain>
        <tissue evidence="2">Liver</tissue>
    </source>
</reference>
<dbReference type="Proteomes" id="UP001066276">
    <property type="component" value="Chromosome 9"/>
</dbReference>
<feature type="compositionally biased region" description="Acidic residues" evidence="1">
    <location>
        <begin position="52"/>
        <end position="68"/>
    </location>
</feature>
<accession>A0AAV7N452</accession>
<organism evidence="2 3">
    <name type="scientific">Pleurodeles waltl</name>
    <name type="common">Iberian ribbed newt</name>
    <dbReference type="NCBI Taxonomy" id="8319"/>
    <lineage>
        <taxon>Eukaryota</taxon>
        <taxon>Metazoa</taxon>
        <taxon>Chordata</taxon>
        <taxon>Craniata</taxon>
        <taxon>Vertebrata</taxon>
        <taxon>Euteleostomi</taxon>
        <taxon>Amphibia</taxon>
        <taxon>Batrachia</taxon>
        <taxon>Caudata</taxon>
        <taxon>Salamandroidea</taxon>
        <taxon>Salamandridae</taxon>
        <taxon>Pleurodelinae</taxon>
        <taxon>Pleurodeles</taxon>
    </lineage>
</organism>
<evidence type="ECO:0000256" key="1">
    <source>
        <dbReference type="SAM" id="MobiDB-lite"/>
    </source>
</evidence>
<comment type="caution">
    <text evidence="2">The sequence shown here is derived from an EMBL/GenBank/DDBJ whole genome shotgun (WGS) entry which is preliminary data.</text>
</comment>
<feature type="compositionally biased region" description="Basic and acidic residues" evidence="1">
    <location>
        <begin position="75"/>
        <end position="102"/>
    </location>
</feature>
<dbReference type="EMBL" id="JANPWB010000013">
    <property type="protein sequence ID" value="KAJ1107435.1"/>
    <property type="molecule type" value="Genomic_DNA"/>
</dbReference>
<keyword evidence="3" id="KW-1185">Reference proteome</keyword>
<gene>
    <name evidence="2" type="ORF">NDU88_004825</name>
</gene>
<name>A0AAV7N452_PLEWA</name>
<dbReference type="AlphaFoldDB" id="A0AAV7N452"/>
<feature type="compositionally biased region" description="Polar residues" evidence="1">
    <location>
        <begin position="109"/>
        <end position="118"/>
    </location>
</feature>
<proteinExistence type="predicted"/>
<evidence type="ECO:0000313" key="2">
    <source>
        <dbReference type="EMBL" id="KAJ1107435.1"/>
    </source>
</evidence>
<protein>
    <submittedName>
        <fullName evidence="2">Uncharacterized protein</fullName>
    </submittedName>
</protein>
<sequence>MPAPRLSWGACGVATTPLQAVPPGPAKKSHGDTFLHPEVPSSDIDPGVGFETPEDDEQDRTPAEEEELACTQGGGKDRTETPEKESNAEPGDEDVRTPRREEPPEDISPHSSGGTWLSQVSCILKPAKYYWRKGLL</sequence>
<evidence type="ECO:0000313" key="3">
    <source>
        <dbReference type="Proteomes" id="UP001066276"/>
    </source>
</evidence>
<feature type="region of interest" description="Disordered" evidence="1">
    <location>
        <begin position="1"/>
        <end position="118"/>
    </location>
</feature>